<protein>
    <submittedName>
        <fullName evidence="1">Uncharacterized protein</fullName>
    </submittedName>
</protein>
<name>A0A8A1L6U0_AJEC8</name>
<gene>
    <name evidence="1" type="ORF">I7I53_09663</name>
</gene>
<accession>A0A8A1L6U0</accession>
<dbReference type="AlphaFoldDB" id="A0A8A1L6U0"/>
<evidence type="ECO:0000313" key="1">
    <source>
        <dbReference type="EMBL" id="QSS49340.1"/>
    </source>
</evidence>
<dbReference type="Proteomes" id="UP000663419">
    <property type="component" value="Chromosome 1"/>
</dbReference>
<reference evidence="1" key="1">
    <citation type="submission" date="2021-01" db="EMBL/GenBank/DDBJ databases">
        <title>Chromosome-level genome assembly of a human fungal pathogen reveals clustering of transcriptionally co-regulated genes.</title>
        <authorList>
            <person name="Voorhies M."/>
            <person name="Cohen S."/>
            <person name="Shea T.P."/>
            <person name="Petrus S."/>
            <person name="Munoz J.F."/>
            <person name="Poplawski S."/>
            <person name="Goldman W.E."/>
            <person name="Michael T."/>
            <person name="Cuomo C.A."/>
            <person name="Sil A."/>
            <person name="Beyhan S."/>
        </authorList>
    </citation>
    <scope>NUCLEOTIDE SEQUENCE</scope>
    <source>
        <strain evidence="1">H88</strain>
    </source>
</reference>
<sequence length="73" mass="8336">MPPYDDDPGIFVLHGFPLQTVEMEGLNTPKVNQPPLDPKPRIVLYQNVINKILSHLLGIWWETPFVSWHSGSN</sequence>
<proteinExistence type="predicted"/>
<dbReference type="VEuPathDB" id="FungiDB:I7I53_09663"/>
<evidence type="ECO:0000313" key="2">
    <source>
        <dbReference type="Proteomes" id="UP000663419"/>
    </source>
</evidence>
<dbReference type="EMBL" id="CP069102">
    <property type="protein sequence ID" value="QSS49340.1"/>
    <property type="molecule type" value="Genomic_DNA"/>
</dbReference>
<organism evidence="1 2">
    <name type="scientific">Ajellomyces capsulatus (strain H88)</name>
    <name type="common">Darling's disease fungus</name>
    <name type="synonym">Histoplasma capsulatum</name>
    <dbReference type="NCBI Taxonomy" id="544711"/>
    <lineage>
        <taxon>Eukaryota</taxon>
        <taxon>Fungi</taxon>
        <taxon>Dikarya</taxon>
        <taxon>Ascomycota</taxon>
        <taxon>Pezizomycotina</taxon>
        <taxon>Eurotiomycetes</taxon>
        <taxon>Eurotiomycetidae</taxon>
        <taxon>Onygenales</taxon>
        <taxon>Ajellomycetaceae</taxon>
        <taxon>Histoplasma</taxon>
    </lineage>
</organism>